<dbReference type="SUPFAM" id="SSF58104">
    <property type="entry name" value="Methyl-accepting chemotaxis protein (MCP) signaling domain"/>
    <property type="match status" value="1"/>
</dbReference>
<evidence type="ECO:0000259" key="2">
    <source>
        <dbReference type="PROSITE" id="PS50111"/>
    </source>
</evidence>
<dbReference type="PROSITE" id="PS50111">
    <property type="entry name" value="CHEMOTAXIS_TRANSDUC_2"/>
    <property type="match status" value="1"/>
</dbReference>
<dbReference type="OrthoDB" id="8807779at2"/>
<keyword evidence="1" id="KW-0807">Transducer</keyword>
<feature type="domain" description="Methyl-accepting transducer" evidence="2">
    <location>
        <begin position="163"/>
        <end position="227"/>
    </location>
</feature>
<proteinExistence type="predicted"/>
<sequence>MLQLQRSGTPTCEEARAATKLSGEACGALINLSGRRRFTSQRIVLYSVLASLGDAQALDTAREALTLFRDAHIALMDGKGELPGVFCEELREACFGTLRGDEHIWNFIRLAERILDAMQANYRQAPALLEELVQSATPMLAILNRITAIYEEQSKRYALQVKKQLRGIMSDIETIAKQARMVAFNAQIVAARAGEAGREFSVVASVLSGITGEIDGLVREALNGSAA</sequence>
<dbReference type="InterPro" id="IPR004089">
    <property type="entry name" value="MCPsignal_dom"/>
</dbReference>
<dbReference type="Pfam" id="PF00015">
    <property type="entry name" value="MCPsignal"/>
    <property type="match status" value="1"/>
</dbReference>
<dbReference type="GO" id="GO:0007165">
    <property type="term" value="P:signal transduction"/>
    <property type="evidence" value="ECO:0007669"/>
    <property type="project" value="UniProtKB-KW"/>
</dbReference>
<dbReference type="GO" id="GO:0016020">
    <property type="term" value="C:membrane"/>
    <property type="evidence" value="ECO:0007669"/>
    <property type="project" value="InterPro"/>
</dbReference>
<evidence type="ECO:0000256" key="1">
    <source>
        <dbReference type="PROSITE-ProRule" id="PRU00284"/>
    </source>
</evidence>
<evidence type="ECO:0000313" key="4">
    <source>
        <dbReference type="Proteomes" id="UP000285190"/>
    </source>
</evidence>
<organism evidence="3 4">
    <name type="scientific">Noviherbaspirillum cavernae</name>
    <dbReference type="NCBI Taxonomy" id="2320862"/>
    <lineage>
        <taxon>Bacteria</taxon>
        <taxon>Pseudomonadati</taxon>
        <taxon>Pseudomonadota</taxon>
        <taxon>Betaproteobacteria</taxon>
        <taxon>Burkholderiales</taxon>
        <taxon>Oxalobacteraceae</taxon>
        <taxon>Noviherbaspirillum</taxon>
    </lineage>
</organism>
<evidence type="ECO:0000313" key="3">
    <source>
        <dbReference type="EMBL" id="RJG06867.1"/>
    </source>
</evidence>
<dbReference type="EMBL" id="QYUN01000002">
    <property type="protein sequence ID" value="RJG06867.1"/>
    <property type="molecule type" value="Genomic_DNA"/>
</dbReference>
<dbReference type="Gene3D" id="1.10.287.950">
    <property type="entry name" value="Methyl-accepting chemotaxis protein"/>
    <property type="match status" value="1"/>
</dbReference>
<reference evidence="3 4" key="1">
    <citation type="submission" date="2018-09" db="EMBL/GenBank/DDBJ databases">
        <authorList>
            <person name="Zhu H."/>
        </authorList>
    </citation>
    <scope>NUCLEOTIDE SEQUENCE [LARGE SCALE GENOMIC DNA]</scope>
    <source>
        <strain evidence="3 4">K2R10-39</strain>
    </source>
</reference>
<protein>
    <submittedName>
        <fullName evidence="3">Methyl-accepting chemotaxis protein</fullName>
    </submittedName>
</protein>
<dbReference type="AlphaFoldDB" id="A0A418X326"/>
<dbReference type="RefSeq" id="WP_119739826.1">
    <property type="nucleotide sequence ID" value="NZ_QYUN01000002.1"/>
</dbReference>
<accession>A0A418X326</accession>
<keyword evidence="4" id="KW-1185">Reference proteome</keyword>
<name>A0A418X326_9BURK</name>
<dbReference type="Proteomes" id="UP000285190">
    <property type="component" value="Unassembled WGS sequence"/>
</dbReference>
<gene>
    <name evidence="3" type="ORF">D3870_13440</name>
</gene>
<comment type="caution">
    <text evidence="3">The sequence shown here is derived from an EMBL/GenBank/DDBJ whole genome shotgun (WGS) entry which is preliminary data.</text>
</comment>